<feature type="transmembrane region" description="Helical" evidence="1">
    <location>
        <begin position="12"/>
        <end position="35"/>
    </location>
</feature>
<proteinExistence type="predicted"/>
<evidence type="ECO:0000313" key="3">
    <source>
        <dbReference type="Proteomes" id="UP000232323"/>
    </source>
</evidence>
<reference evidence="2 3" key="1">
    <citation type="submission" date="2017-08" db="EMBL/GenBank/DDBJ databases">
        <title>Acidophilic green algal genome provides insights into adaptation to an acidic environment.</title>
        <authorList>
            <person name="Hirooka S."/>
            <person name="Hirose Y."/>
            <person name="Kanesaki Y."/>
            <person name="Higuchi S."/>
            <person name="Fujiwara T."/>
            <person name="Onuma R."/>
            <person name="Era A."/>
            <person name="Ohbayashi R."/>
            <person name="Uzuka A."/>
            <person name="Nozaki H."/>
            <person name="Yoshikawa H."/>
            <person name="Miyagishima S.Y."/>
        </authorList>
    </citation>
    <scope>NUCLEOTIDE SEQUENCE [LARGE SCALE GENOMIC DNA]</scope>
    <source>
        <strain evidence="2 3">NIES-2499</strain>
    </source>
</reference>
<feature type="transmembrane region" description="Helical" evidence="1">
    <location>
        <begin position="91"/>
        <end position="113"/>
    </location>
</feature>
<comment type="caution">
    <text evidence="2">The sequence shown here is derived from an EMBL/GenBank/DDBJ whole genome shotgun (WGS) entry which is preliminary data.</text>
</comment>
<keyword evidence="1" id="KW-1133">Transmembrane helix</keyword>
<evidence type="ECO:0000313" key="2">
    <source>
        <dbReference type="EMBL" id="GAX73281.1"/>
    </source>
</evidence>
<dbReference type="AlphaFoldDB" id="A0A250WR58"/>
<keyword evidence="1" id="KW-0472">Membrane</keyword>
<feature type="transmembrane region" description="Helical" evidence="1">
    <location>
        <begin position="55"/>
        <end position="79"/>
    </location>
</feature>
<dbReference type="EMBL" id="BEGY01000003">
    <property type="protein sequence ID" value="GAX73281.1"/>
    <property type="molecule type" value="Genomic_DNA"/>
</dbReference>
<accession>A0A250WR58</accession>
<keyword evidence="3" id="KW-1185">Reference proteome</keyword>
<keyword evidence="1" id="KW-0812">Transmembrane</keyword>
<feature type="transmembrane region" description="Helical" evidence="1">
    <location>
        <begin position="133"/>
        <end position="154"/>
    </location>
</feature>
<name>A0A250WR58_9CHLO</name>
<evidence type="ECO:0000256" key="1">
    <source>
        <dbReference type="SAM" id="Phobius"/>
    </source>
</evidence>
<protein>
    <submittedName>
        <fullName evidence="2">Uncharacterized protein</fullName>
    </submittedName>
</protein>
<sequence length="170" mass="19020">MSTTHSLCRGFFLFVEVPLTLIGGIFALFSPIAFFTNIVPPHLLRTIPAFSKTEIQLFSFAVEIYGLVLIILAVAELGIFLVKDQIASKHCLLVAMLLGDLIHIWVFLKTWMLDEDGHSMNMLNQSLSWSSREWVALSTNFVLIVVMVFTRGAYLLSNPGPSKKPTAKFD</sequence>
<gene>
    <name evidence="2" type="ORF">CEUSTIGMA_g735.t1</name>
</gene>
<dbReference type="Proteomes" id="UP000232323">
    <property type="component" value="Unassembled WGS sequence"/>
</dbReference>
<organism evidence="2 3">
    <name type="scientific">Chlamydomonas eustigma</name>
    <dbReference type="NCBI Taxonomy" id="1157962"/>
    <lineage>
        <taxon>Eukaryota</taxon>
        <taxon>Viridiplantae</taxon>
        <taxon>Chlorophyta</taxon>
        <taxon>core chlorophytes</taxon>
        <taxon>Chlorophyceae</taxon>
        <taxon>CS clade</taxon>
        <taxon>Chlamydomonadales</taxon>
        <taxon>Chlamydomonadaceae</taxon>
        <taxon>Chlamydomonas</taxon>
    </lineage>
</organism>